<keyword evidence="1" id="KW-0175">Coiled coil</keyword>
<dbReference type="EMBL" id="SNRY01002083">
    <property type="protein sequence ID" value="KAA6326889.1"/>
    <property type="molecule type" value="Genomic_DNA"/>
</dbReference>
<accession>A0A5J4QZQ6</accession>
<proteinExistence type="predicted"/>
<reference evidence="2" key="1">
    <citation type="submission" date="2019-03" db="EMBL/GenBank/DDBJ databases">
        <title>Single cell metagenomics reveals metabolic interactions within the superorganism composed of flagellate Streblomastix strix and complex community of Bacteroidetes bacteria on its surface.</title>
        <authorList>
            <person name="Treitli S.C."/>
            <person name="Kolisko M."/>
            <person name="Husnik F."/>
            <person name="Keeling P."/>
            <person name="Hampl V."/>
        </authorList>
    </citation>
    <scope>NUCLEOTIDE SEQUENCE</scope>
    <source>
        <strain evidence="2">STM</strain>
    </source>
</reference>
<feature type="coiled-coil region" evidence="1">
    <location>
        <begin position="36"/>
        <end position="72"/>
    </location>
</feature>
<gene>
    <name evidence="2" type="ORF">EZS27_024066</name>
</gene>
<sequence length="293" mass="34630">MKEKERYINSLIVPFHELSELFYPTLAPKERRNKWLKQLERSRNFWQQNTERKEAQEQLKAIEDSISEEVEQQERLEMISSRFFKIINKPQDDVEKALSDFCHIEHMFANRLDALCLVDGIDLMRLQRECGTYLITCRDITLLMDYIGSIELAQKYIDELPKEEYIEQSKQPQPEPADITRIHKTISDENIDILFDSLKKYIEPCDKNYFTFAFNGGTRPEGYNGMKIKKTLSDNLFVYLIHELFTDGSTTNWKVAHEFGIKDPDKKRNNYYNNNDSKPRGHALIDDILSQLK</sequence>
<name>A0A5J4QZQ6_9ZZZZ</name>
<comment type="caution">
    <text evidence="2">The sequence shown here is derived from an EMBL/GenBank/DDBJ whole genome shotgun (WGS) entry which is preliminary data.</text>
</comment>
<dbReference type="AlphaFoldDB" id="A0A5J4QZQ6"/>
<evidence type="ECO:0000256" key="1">
    <source>
        <dbReference type="SAM" id="Coils"/>
    </source>
</evidence>
<protein>
    <submittedName>
        <fullName evidence="2">Uncharacterized protein</fullName>
    </submittedName>
</protein>
<organism evidence="2">
    <name type="scientific">termite gut metagenome</name>
    <dbReference type="NCBI Taxonomy" id="433724"/>
    <lineage>
        <taxon>unclassified sequences</taxon>
        <taxon>metagenomes</taxon>
        <taxon>organismal metagenomes</taxon>
    </lineage>
</organism>
<evidence type="ECO:0000313" key="2">
    <source>
        <dbReference type="EMBL" id="KAA6326889.1"/>
    </source>
</evidence>